<dbReference type="NCBIfam" id="TIGR00229">
    <property type="entry name" value="sensory_box"/>
    <property type="match status" value="2"/>
</dbReference>
<evidence type="ECO:0000313" key="4">
    <source>
        <dbReference type="EMBL" id="MDQ0427545.1"/>
    </source>
</evidence>
<feature type="domain" description="PAC" evidence="2">
    <location>
        <begin position="82"/>
        <end position="134"/>
    </location>
</feature>
<feature type="domain" description="PAC" evidence="2">
    <location>
        <begin position="339"/>
        <end position="391"/>
    </location>
</feature>
<comment type="caution">
    <text evidence="4">The sequence shown here is derived from an EMBL/GenBank/DDBJ whole genome shotgun (WGS) entry which is preliminary data.</text>
</comment>
<evidence type="ECO:0000259" key="3">
    <source>
        <dbReference type="PROSITE" id="PS50887"/>
    </source>
</evidence>
<dbReference type="PROSITE" id="PS50113">
    <property type="entry name" value="PAC"/>
    <property type="match status" value="2"/>
</dbReference>
<organism evidence="4 5">
    <name type="scientific">Planomicrobium stackebrandtii</name>
    <dbReference type="NCBI Taxonomy" id="253160"/>
    <lineage>
        <taxon>Bacteria</taxon>
        <taxon>Bacillati</taxon>
        <taxon>Bacillota</taxon>
        <taxon>Bacilli</taxon>
        <taxon>Bacillales</taxon>
        <taxon>Caryophanaceae</taxon>
        <taxon>Planomicrobium</taxon>
    </lineage>
</organism>
<dbReference type="SMART" id="SM00091">
    <property type="entry name" value="PAS"/>
    <property type="match status" value="2"/>
</dbReference>
<evidence type="ECO:0000313" key="5">
    <source>
        <dbReference type="Proteomes" id="UP001241988"/>
    </source>
</evidence>
<gene>
    <name evidence="4" type="ORF">QOZ98_000370</name>
</gene>
<name>A0ABU0GQB5_9BACL</name>
<reference evidence="4 5" key="1">
    <citation type="submission" date="2023-07" db="EMBL/GenBank/DDBJ databases">
        <title>Genomic Encyclopedia of Type Strains, Phase IV (KMG-IV): sequencing the most valuable type-strain genomes for metagenomic binning, comparative biology and taxonomic classification.</title>
        <authorList>
            <person name="Goeker M."/>
        </authorList>
    </citation>
    <scope>NUCLEOTIDE SEQUENCE [LARGE SCALE GENOMIC DNA]</scope>
    <source>
        <strain evidence="4 5">DSM 16419</strain>
    </source>
</reference>
<dbReference type="SUPFAM" id="SSF55785">
    <property type="entry name" value="PYP-like sensor domain (PAS domain)"/>
    <property type="match status" value="3"/>
</dbReference>
<dbReference type="InterPro" id="IPR052155">
    <property type="entry name" value="Biofilm_reg_signaling"/>
</dbReference>
<feature type="domain" description="GGDEF" evidence="3">
    <location>
        <begin position="423"/>
        <end position="556"/>
    </location>
</feature>
<dbReference type="Pfam" id="PF08447">
    <property type="entry name" value="PAS_3"/>
    <property type="match status" value="1"/>
</dbReference>
<feature type="domain" description="PAS" evidence="1">
    <location>
        <begin position="142"/>
        <end position="186"/>
    </location>
</feature>
<dbReference type="InterPro" id="IPR013656">
    <property type="entry name" value="PAS_4"/>
</dbReference>
<evidence type="ECO:0000259" key="2">
    <source>
        <dbReference type="PROSITE" id="PS50113"/>
    </source>
</evidence>
<dbReference type="EMBL" id="JAUSWB010000001">
    <property type="protein sequence ID" value="MDQ0427545.1"/>
    <property type="molecule type" value="Genomic_DNA"/>
</dbReference>
<accession>A0ABU0GQB5</accession>
<dbReference type="Gene3D" id="3.30.70.270">
    <property type="match status" value="1"/>
</dbReference>
<dbReference type="SMART" id="SM00267">
    <property type="entry name" value="GGDEF"/>
    <property type="match status" value="1"/>
</dbReference>
<dbReference type="CDD" id="cd01949">
    <property type="entry name" value="GGDEF"/>
    <property type="match status" value="1"/>
</dbReference>
<dbReference type="PROSITE" id="PS50112">
    <property type="entry name" value="PAS"/>
    <property type="match status" value="2"/>
</dbReference>
<dbReference type="InterPro" id="IPR000014">
    <property type="entry name" value="PAS"/>
</dbReference>
<protein>
    <submittedName>
        <fullName evidence="4">Diguanylate cyclase (GGDEF)-like protein/PAS domain S-box-containing protein</fullName>
    </submittedName>
</protein>
<dbReference type="InterPro" id="IPR043128">
    <property type="entry name" value="Rev_trsase/Diguanyl_cyclase"/>
</dbReference>
<dbReference type="Gene3D" id="3.30.450.20">
    <property type="entry name" value="PAS domain"/>
    <property type="match status" value="3"/>
</dbReference>
<sequence>MEKTNELPFDKAFMAAIKDMVFIVKIESNSILTYAFLNQAVFERTNLTETAIGKTFQEVHEGNLADVLTMNYGQVLSIKEAVTYVDSYISPAGNSYYSESTLTPLFNEDGNCSYIIGVVKDTTAERLAKMESQEAWKRIKESRSRYRSLYDNNANAILSLDLTGRIQTGNSAVEQLTGFSPSEITGVEFSKFIYGKDSKLLDIHYKQTLIGVIQDLRTKFRDKSGHLIGVSIQFAPIEEESEIVGIYAVLRDMREIDRLINQYAESENRFRIIAENAHDVIVLMNYKGEILYVSPSIERVYGFIPEEYMEKPPFHNVHPEDISLVKNIYKQAVKEAKNYVIEIRIKHKTTGWHWSELQGTPIFNEQDQFIHMLTITRDITLQKEHEAKLHYYAYHDSLTGLPNRRFFKQRLAEEIASRQDNNEVLAVILLDIDHFKRINDQLGHEVGDAVIEEFGRRISHPLEERDLAARLGGDEFVLLLPSVTTREGAEQIAQKIQMAMKAPWTINNGPPQVTASMGITLIPLPEATVSSVLKSADLAMYEAKEAGRGTYRLLSL</sequence>
<dbReference type="SUPFAM" id="SSF55073">
    <property type="entry name" value="Nucleotide cyclase"/>
    <property type="match status" value="1"/>
</dbReference>
<dbReference type="RefSeq" id="WP_308785835.1">
    <property type="nucleotide sequence ID" value="NZ_JAUSWB010000001.1"/>
</dbReference>
<dbReference type="Proteomes" id="UP001241988">
    <property type="component" value="Unassembled WGS sequence"/>
</dbReference>
<dbReference type="InterPro" id="IPR029787">
    <property type="entry name" value="Nucleotide_cyclase"/>
</dbReference>
<dbReference type="InterPro" id="IPR000160">
    <property type="entry name" value="GGDEF_dom"/>
</dbReference>
<dbReference type="NCBIfam" id="TIGR00254">
    <property type="entry name" value="GGDEF"/>
    <property type="match status" value="1"/>
</dbReference>
<feature type="domain" description="PAS" evidence="1">
    <location>
        <begin position="266"/>
        <end position="336"/>
    </location>
</feature>
<dbReference type="PROSITE" id="PS50887">
    <property type="entry name" value="GGDEF"/>
    <property type="match status" value="1"/>
</dbReference>
<dbReference type="InterPro" id="IPR000700">
    <property type="entry name" value="PAS-assoc_C"/>
</dbReference>
<dbReference type="InterPro" id="IPR013655">
    <property type="entry name" value="PAS_fold_3"/>
</dbReference>
<dbReference type="CDD" id="cd00130">
    <property type="entry name" value="PAS"/>
    <property type="match status" value="2"/>
</dbReference>
<dbReference type="PANTHER" id="PTHR44757">
    <property type="entry name" value="DIGUANYLATE CYCLASE DGCP"/>
    <property type="match status" value="1"/>
</dbReference>
<proteinExistence type="predicted"/>
<dbReference type="PANTHER" id="PTHR44757:SF2">
    <property type="entry name" value="BIOFILM ARCHITECTURE MAINTENANCE PROTEIN MBAA"/>
    <property type="match status" value="1"/>
</dbReference>
<dbReference type="Pfam" id="PF00990">
    <property type="entry name" value="GGDEF"/>
    <property type="match status" value="1"/>
</dbReference>
<dbReference type="InterPro" id="IPR035965">
    <property type="entry name" value="PAS-like_dom_sf"/>
</dbReference>
<evidence type="ECO:0000259" key="1">
    <source>
        <dbReference type="PROSITE" id="PS50112"/>
    </source>
</evidence>
<dbReference type="Pfam" id="PF08448">
    <property type="entry name" value="PAS_4"/>
    <property type="match status" value="1"/>
</dbReference>
<keyword evidence="5" id="KW-1185">Reference proteome</keyword>
<dbReference type="InterPro" id="IPR001610">
    <property type="entry name" value="PAC"/>
</dbReference>
<dbReference type="Pfam" id="PF13426">
    <property type="entry name" value="PAS_9"/>
    <property type="match status" value="1"/>
</dbReference>
<dbReference type="SMART" id="SM00086">
    <property type="entry name" value="PAC"/>
    <property type="match status" value="3"/>
</dbReference>